<keyword evidence="2" id="KW-0238">DNA-binding</keyword>
<name>A0ABW7FVE4_9BURK</name>
<dbReference type="SMART" id="SM00421">
    <property type="entry name" value="HTH_LUXR"/>
    <property type="match status" value="1"/>
</dbReference>
<dbReference type="CDD" id="cd17535">
    <property type="entry name" value="REC_NarL-like"/>
    <property type="match status" value="1"/>
</dbReference>
<keyword evidence="1 3" id="KW-0597">Phosphoprotein</keyword>
<dbReference type="Gene3D" id="3.40.50.2300">
    <property type="match status" value="1"/>
</dbReference>
<proteinExistence type="predicted"/>
<dbReference type="PRINTS" id="PR00038">
    <property type="entry name" value="HTHLUXR"/>
</dbReference>
<accession>A0ABW7FVE4</accession>
<dbReference type="PANTHER" id="PTHR43214:SF43">
    <property type="entry name" value="TWO-COMPONENT RESPONSE REGULATOR"/>
    <property type="match status" value="1"/>
</dbReference>
<feature type="domain" description="Response regulatory" evidence="5">
    <location>
        <begin position="3"/>
        <end position="120"/>
    </location>
</feature>
<evidence type="ECO:0000313" key="6">
    <source>
        <dbReference type="EMBL" id="MFG6448295.1"/>
    </source>
</evidence>
<dbReference type="InterPro" id="IPR058245">
    <property type="entry name" value="NreC/VraR/RcsB-like_REC"/>
</dbReference>
<dbReference type="SUPFAM" id="SSF46894">
    <property type="entry name" value="C-terminal effector domain of the bipartite response regulators"/>
    <property type="match status" value="1"/>
</dbReference>
<dbReference type="InterPro" id="IPR039420">
    <property type="entry name" value="WalR-like"/>
</dbReference>
<dbReference type="CDD" id="cd06170">
    <property type="entry name" value="LuxR_C_like"/>
    <property type="match status" value="1"/>
</dbReference>
<dbReference type="InterPro" id="IPR000792">
    <property type="entry name" value="Tscrpt_reg_LuxR_C"/>
</dbReference>
<dbReference type="RefSeq" id="WP_394460395.1">
    <property type="nucleotide sequence ID" value="NZ_JBIGHZ010000003.1"/>
</dbReference>
<dbReference type="EMBL" id="JBIGHZ010000003">
    <property type="protein sequence ID" value="MFG6448295.1"/>
    <property type="molecule type" value="Genomic_DNA"/>
</dbReference>
<reference evidence="6 7" key="1">
    <citation type="submission" date="2024-08" db="EMBL/GenBank/DDBJ databases">
        <authorList>
            <person name="Lu H."/>
        </authorList>
    </citation>
    <scope>NUCLEOTIDE SEQUENCE [LARGE SCALE GENOMIC DNA]</scope>
    <source>
        <strain evidence="6 7">BYS180W</strain>
    </source>
</reference>
<organism evidence="6 7">
    <name type="scientific">Roseateles rivi</name>
    <dbReference type="NCBI Taxonomy" id="3299028"/>
    <lineage>
        <taxon>Bacteria</taxon>
        <taxon>Pseudomonadati</taxon>
        <taxon>Pseudomonadota</taxon>
        <taxon>Betaproteobacteria</taxon>
        <taxon>Burkholderiales</taxon>
        <taxon>Sphaerotilaceae</taxon>
        <taxon>Roseateles</taxon>
    </lineage>
</organism>
<dbReference type="PANTHER" id="PTHR43214">
    <property type="entry name" value="TWO-COMPONENT RESPONSE REGULATOR"/>
    <property type="match status" value="1"/>
</dbReference>
<evidence type="ECO:0000259" key="5">
    <source>
        <dbReference type="PROSITE" id="PS50110"/>
    </source>
</evidence>
<sequence>MISVALVDDHAVVRTGYRRFLELEGMRVALEAADAEAAYAALLAQPVLPEVLIFDLELPGCSGLELTRRVRARWPQARVLVFSMHDDAATVAQALAAGALGFVTKCSAPPEMVSAVREVAAGRRALAADLQQRLQQEPPPQAVLSVREFEVLQALADGKRVEQIARDLCLSPKTVANYQTSIRQKLGVNTPLELLRFARTGKPLLE</sequence>
<keyword evidence="7" id="KW-1185">Reference proteome</keyword>
<dbReference type="Pfam" id="PF00196">
    <property type="entry name" value="GerE"/>
    <property type="match status" value="1"/>
</dbReference>
<dbReference type="Pfam" id="PF00072">
    <property type="entry name" value="Response_reg"/>
    <property type="match status" value="1"/>
</dbReference>
<dbReference type="SUPFAM" id="SSF52172">
    <property type="entry name" value="CheY-like"/>
    <property type="match status" value="1"/>
</dbReference>
<dbReference type="SMART" id="SM00448">
    <property type="entry name" value="REC"/>
    <property type="match status" value="1"/>
</dbReference>
<dbReference type="InterPro" id="IPR016032">
    <property type="entry name" value="Sig_transdc_resp-reg_C-effctor"/>
</dbReference>
<comment type="caution">
    <text evidence="6">The sequence shown here is derived from an EMBL/GenBank/DDBJ whole genome shotgun (WGS) entry which is preliminary data.</text>
</comment>
<dbReference type="PROSITE" id="PS00622">
    <property type="entry name" value="HTH_LUXR_1"/>
    <property type="match status" value="1"/>
</dbReference>
<dbReference type="InterPro" id="IPR011006">
    <property type="entry name" value="CheY-like_superfamily"/>
</dbReference>
<feature type="domain" description="HTH luxR-type" evidence="4">
    <location>
        <begin position="137"/>
        <end position="202"/>
    </location>
</feature>
<dbReference type="Proteomes" id="UP001606099">
    <property type="component" value="Unassembled WGS sequence"/>
</dbReference>
<evidence type="ECO:0000313" key="7">
    <source>
        <dbReference type="Proteomes" id="UP001606099"/>
    </source>
</evidence>
<dbReference type="PROSITE" id="PS50043">
    <property type="entry name" value="HTH_LUXR_2"/>
    <property type="match status" value="1"/>
</dbReference>
<dbReference type="PROSITE" id="PS50110">
    <property type="entry name" value="RESPONSE_REGULATORY"/>
    <property type="match status" value="1"/>
</dbReference>
<dbReference type="InterPro" id="IPR001789">
    <property type="entry name" value="Sig_transdc_resp-reg_receiver"/>
</dbReference>
<protein>
    <submittedName>
        <fullName evidence="6">Response regulator</fullName>
    </submittedName>
</protein>
<evidence type="ECO:0000256" key="3">
    <source>
        <dbReference type="PROSITE-ProRule" id="PRU00169"/>
    </source>
</evidence>
<evidence type="ECO:0000256" key="1">
    <source>
        <dbReference type="ARBA" id="ARBA00022553"/>
    </source>
</evidence>
<feature type="modified residue" description="4-aspartylphosphate" evidence="3">
    <location>
        <position position="55"/>
    </location>
</feature>
<evidence type="ECO:0000256" key="2">
    <source>
        <dbReference type="ARBA" id="ARBA00023125"/>
    </source>
</evidence>
<evidence type="ECO:0000259" key="4">
    <source>
        <dbReference type="PROSITE" id="PS50043"/>
    </source>
</evidence>
<gene>
    <name evidence="6" type="ORF">ACG0Z6_08555</name>
</gene>